<dbReference type="InterPro" id="IPR001584">
    <property type="entry name" value="Integrase_cat-core"/>
</dbReference>
<dbReference type="AlphaFoldDB" id="A0ABD6EZB3"/>
<gene>
    <name evidence="2" type="ORF">AB6A40_008691</name>
</gene>
<feature type="domain" description="Integrase catalytic" evidence="1">
    <location>
        <begin position="1"/>
        <end position="84"/>
    </location>
</feature>
<dbReference type="PANTHER" id="PTHR37984:SF5">
    <property type="entry name" value="PROTEIN NYNRIN-LIKE"/>
    <property type="match status" value="1"/>
</dbReference>
<dbReference type="Proteomes" id="UP001608902">
    <property type="component" value="Unassembled WGS sequence"/>
</dbReference>
<keyword evidence="3" id="KW-1185">Reference proteome</keyword>
<dbReference type="EMBL" id="JBGFUD010008249">
    <property type="protein sequence ID" value="MFH4981982.1"/>
    <property type="molecule type" value="Genomic_DNA"/>
</dbReference>
<name>A0ABD6EZB3_9BILA</name>
<dbReference type="InterPro" id="IPR012337">
    <property type="entry name" value="RNaseH-like_sf"/>
</dbReference>
<dbReference type="PROSITE" id="PS50994">
    <property type="entry name" value="INTEGRASE"/>
    <property type="match status" value="1"/>
</dbReference>
<evidence type="ECO:0000313" key="2">
    <source>
        <dbReference type="EMBL" id="MFH4981982.1"/>
    </source>
</evidence>
<accession>A0ABD6EZB3</accession>
<dbReference type="InterPro" id="IPR050951">
    <property type="entry name" value="Retrovirus_Pol_polyprotein"/>
</dbReference>
<dbReference type="Gene3D" id="3.30.420.10">
    <property type="entry name" value="Ribonuclease H-like superfamily/Ribonuclease H"/>
    <property type="match status" value="1"/>
</dbReference>
<dbReference type="SUPFAM" id="SSF53098">
    <property type="entry name" value="Ribonuclease H-like"/>
    <property type="match status" value="1"/>
</dbReference>
<proteinExistence type="predicted"/>
<protein>
    <recommendedName>
        <fullName evidence="1">Integrase catalytic domain-containing protein</fullName>
    </recommendedName>
</protein>
<organism evidence="2 3">
    <name type="scientific">Gnathostoma spinigerum</name>
    <dbReference type="NCBI Taxonomy" id="75299"/>
    <lineage>
        <taxon>Eukaryota</taxon>
        <taxon>Metazoa</taxon>
        <taxon>Ecdysozoa</taxon>
        <taxon>Nematoda</taxon>
        <taxon>Chromadorea</taxon>
        <taxon>Rhabditida</taxon>
        <taxon>Spirurina</taxon>
        <taxon>Gnathostomatomorpha</taxon>
        <taxon>Gnathostomatoidea</taxon>
        <taxon>Gnathostomatidae</taxon>
        <taxon>Gnathostoma</taxon>
    </lineage>
</organism>
<dbReference type="InterPro" id="IPR036397">
    <property type="entry name" value="RNaseH_sf"/>
</dbReference>
<sequence length="84" mass="9678">MNMHPLSDVKQFGVLFQLFARCGMPEIIVSANGTRFVSAELEEFYDTNGISHFFSALYHPQSNGQAERFLDTLKRSLHKLKEER</sequence>
<evidence type="ECO:0000259" key="1">
    <source>
        <dbReference type="PROSITE" id="PS50994"/>
    </source>
</evidence>
<evidence type="ECO:0000313" key="3">
    <source>
        <dbReference type="Proteomes" id="UP001608902"/>
    </source>
</evidence>
<comment type="caution">
    <text evidence="2">The sequence shown here is derived from an EMBL/GenBank/DDBJ whole genome shotgun (WGS) entry which is preliminary data.</text>
</comment>
<dbReference type="PANTHER" id="PTHR37984">
    <property type="entry name" value="PROTEIN CBG26694"/>
    <property type="match status" value="1"/>
</dbReference>
<reference evidence="2 3" key="1">
    <citation type="submission" date="2024-08" db="EMBL/GenBank/DDBJ databases">
        <title>Gnathostoma spinigerum genome.</title>
        <authorList>
            <person name="Gonzalez-Bertolin B."/>
            <person name="Monzon S."/>
            <person name="Zaballos A."/>
            <person name="Jimenez P."/>
            <person name="Dekumyoy P."/>
            <person name="Varona S."/>
            <person name="Cuesta I."/>
            <person name="Sumanam S."/>
            <person name="Adisakwattana P."/>
            <person name="Gasser R.B."/>
            <person name="Hernandez-Gonzalez A."/>
            <person name="Young N.D."/>
            <person name="Perteguer M.J."/>
        </authorList>
    </citation>
    <scope>NUCLEOTIDE SEQUENCE [LARGE SCALE GENOMIC DNA]</scope>
    <source>
        <strain evidence="2">AL3</strain>
        <tissue evidence="2">Liver</tissue>
    </source>
</reference>